<feature type="non-terminal residue" evidence="1">
    <location>
        <position position="114"/>
    </location>
</feature>
<proteinExistence type="predicted"/>
<reference evidence="1" key="1">
    <citation type="submission" date="2015-11" db="EMBL/GenBank/DDBJ databases">
        <title>De novo transcriptome assembly of four potential Pierce s Disease insect vectors from Arizona vineyards.</title>
        <authorList>
            <person name="Tassone E.E."/>
        </authorList>
    </citation>
    <scope>NUCLEOTIDE SEQUENCE</scope>
</reference>
<evidence type="ECO:0000313" key="1">
    <source>
        <dbReference type="EMBL" id="JAS66678.1"/>
    </source>
</evidence>
<gene>
    <name evidence="1" type="ORF">g.46850</name>
</gene>
<sequence>NSKLHANADYLSRFPTEKTDLEQVDESFVFQSNQVEVMPVTRQLIAEATVEDAYLAQILKALKTGMGLSKDDAQLFTLQDGCILRGDRVAIPQKLKRTVLDELHTAHIGISKMK</sequence>
<feature type="non-terminal residue" evidence="1">
    <location>
        <position position="1"/>
    </location>
</feature>
<dbReference type="PANTHER" id="PTHR37984:SF5">
    <property type="entry name" value="PROTEIN NYNRIN-LIKE"/>
    <property type="match status" value="1"/>
</dbReference>
<organism evidence="1">
    <name type="scientific">Cuerna arida</name>
    <dbReference type="NCBI Taxonomy" id="1464854"/>
    <lineage>
        <taxon>Eukaryota</taxon>
        <taxon>Metazoa</taxon>
        <taxon>Ecdysozoa</taxon>
        <taxon>Arthropoda</taxon>
        <taxon>Hexapoda</taxon>
        <taxon>Insecta</taxon>
        <taxon>Pterygota</taxon>
        <taxon>Neoptera</taxon>
        <taxon>Paraneoptera</taxon>
        <taxon>Hemiptera</taxon>
        <taxon>Auchenorrhyncha</taxon>
        <taxon>Membracoidea</taxon>
        <taxon>Cicadellidae</taxon>
        <taxon>Cicadellinae</taxon>
        <taxon>Proconiini</taxon>
        <taxon>Cuerna</taxon>
    </lineage>
</organism>
<name>A0A1B6GW72_9HEMI</name>
<protein>
    <submittedName>
        <fullName evidence="1">Uncharacterized protein</fullName>
    </submittedName>
</protein>
<accession>A0A1B6GW72</accession>
<dbReference type="EMBL" id="GECZ01003091">
    <property type="protein sequence ID" value="JAS66678.1"/>
    <property type="molecule type" value="Transcribed_RNA"/>
</dbReference>
<dbReference type="AlphaFoldDB" id="A0A1B6GW72"/>
<dbReference type="InterPro" id="IPR050951">
    <property type="entry name" value="Retrovirus_Pol_polyprotein"/>
</dbReference>
<dbReference type="PANTHER" id="PTHR37984">
    <property type="entry name" value="PROTEIN CBG26694"/>
    <property type="match status" value="1"/>
</dbReference>